<organism evidence="2 3">
    <name type="scientific">Sphaerochaeta halotolerans</name>
    <dbReference type="NCBI Taxonomy" id="2293840"/>
    <lineage>
        <taxon>Bacteria</taxon>
        <taxon>Pseudomonadati</taxon>
        <taxon>Spirochaetota</taxon>
        <taxon>Spirochaetia</taxon>
        <taxon>Spirochaetales</taxon>
        <taxon>Sphaerochaetaceae</taxon>
        <taxon>Sphaerochaeta</taxon>
    </lineage>
</organism>
<dbReference type="InterPro" id="IPR027417">
    <property type="entry name" value="P-loop_NTPase"/>
</dbReference>
<dbReference type="GO" id="GO:0005524">
    <property type="term" value="F:ATP binding"/>
    <property type="evidence" value="ECO:0007669"/>
    <property type="project" value="InterPro"/>
</dbReference>
<feature type="domain" description="IstB-like ATP-binding" evidence="1">
    <location>
        <begin position="16"/>
        <end position="237"/>
    </location>
</feature>
<accession>A0A372MEL2</accession>
<protein>
    <recommendedName>
        <fullName evidence="1">IstB-like ATP-binding domain-containing protein</fullName>
    </recommendedName>
</protein>
<proteinExistence type="predicted"/>
<dbReference type="PANTHER" id="PTHR30050">
    <property type="entry name" value="CHROMOSOMAL REPLICATION INITIATOR PROTEIN DNAA"/>
    <property type="match status" value="1"/>
</dbReference>
<keyword evidence="3" id="KW-1185">Reference proteome</keyword>
<dbReference type="GO" id="GO:0006260">
    <property type="term" value="P:DNA replication"/>
    <property type="evidence" value="ECO:0007669"/>
    <property type="project" value="TreeGrafter"/>
</dbReference>
<dbReference type="EMBL" id="QUWK01000032">
    <property type="protein sequence ID" value="RFU93630.1"/>
    <property type="molecule type" value="Genomic_DNA"/>
</dbReference>
<dbReference type="PANTHER" id="PTHR30050:SF4">
    <property type="entry name" value="ATP-BINDING PROTEIN RV3427C IN INSERTION SEQUENCE-RELATED"/>
    <property type="match status" value="1"/>
</dbReference>
<sequence length="247" mass="28382">MRMHKHLQDIDEMLDFLDLHVMGRSLKAIMKSNNYSSYDPLQLFRAILSEEYMFQLNASIDRNLKLAKLRGSDAQIGNLKTGNGRLYQDSTIKQLSSLEFIADRKNIAIFGESDAGKTYASKAFGIEACRNGYRTLFTDFTDLIDYLYILKSTDMNKYKKKLNFYSRIQVLILDDFLITHLGNDRSLILFSLIKNRDELGTSTIITSQYDPSTWVSFLESDGNFAMGDSIRRRLLNNGYTLLIEKAV</sequence>
<evidence type="ECO:0000313" key="2">
    <source>
        <dbReference type="EMBL" id="RFU93630.1"/>
    </source>
</evidence>
<evidence type="ECO:0000259" key="1">
    <source>
        <dbReference type="Pfam" id="PF01695"/>
    </source>
</evidence>
<dbReference type="Gene3D" id="3.40.50.300">
    <property type="entry name" value="P-loop containing nucleotide triphosphate hydrolases"/>
    <property type="match status" value="1"/>
</dbReference>
<comment type="caution">
    <text evidence="2">The sequence shown here is derived from an EMBL/GenBank/DDBJ whole genome shotgun (WGS) entry which is preliminary data.</text>
</comment>
<dbReference type="SUPFAM" id="SSF52540">
    <property type="entry name" value="P-loop containing nucleoside triphosphate hydrolases"/>
    <property type="match status" value="1"/>
</dbReference>
<gene>
    <name evidence="2" type="ORF">DYP60_13820</name>
</gene>
<dbReference type="Proteomes" id="UP000264002">
    <property type="component" value="Unassembled WGS sequence"/>
</dbReference>
<dbReference type="AlphaFoldDB" id="A0A372MEL2"/>
<reference evidence="3" key="1">
    <citation type="submission" date="2018-08" db="EMBL/GenBank/DDBJ databases">
        <authorList>
            <person name="Grouzdev D.S."/>
            <person name="Krutkina M.S."/>
        </authorList>
    </citation>
    <scope>NUCLEOTIDE SEQUENCE [LARGE SCALE GENOMIC DNA]</scope>
    <source>
        <strain evidence="3">4-11</strain>
    </source>
</reference>
<dbReference type="InterPro" id="IPR002611">
    <property type="entry name" value="IstB_ATP-bd"/>
</dbReference>
<dbReference type="Pfam" id="PF01695">
    <property type="entry name" value="IstB_IS21"/>
    <property type="match status" value="1"/>
</dbReference>
<reference evidence="2 3" key="2">
    <citation type="submission" date="2018-09" db="EMBL/GenBank/DDBJ databases">
        <title>Genome of Sphaerochaeta halotolerans strain 4-11.</title>
        <authorList>
            <person name="Nazina T.N."/>
            <person name="Sokolova D.S."/>
        </authorList>
    </citation>
    <scope>NUCLEOTIDE SEQUENCE [LARGE SCALE GENOMIC DNA]</scope>
    <source>
        <strain evidence="2 3">4-11</strain>
    </source>
</reference>
<name>A0A372MEL2_9SPIR</name>
<dbReference type="InterPro" id="IPR028350">
    <property type="entry name" value="DNAC/IstB-like"/>
</dbReference>
<evidence type="ECO:0000313" key="3">
    <source>
        <dbReference type="Proteomes" id="UP000264002"/>
    </source>
</evidence>
<dbReference type="PIRSF" id="PIRSF003073">
    <property type="entry name" value="DNAC_TnpB_IstB"/>
    <property type="match status" value="1"/>
</dbReference>